<comment type="caution">
    <text evidence="1">The sequence shown here is derived from an EMBL/GenBank/DDBJ whole genome shotgun (WGS) entry which is preliminary data.</text>
</comment>
<protein>
    <submittedName>
        <fullName evidence="1">Uncharacterized protein</fullName>
    </submittedName>
</protein>
<proteinExistence type="predicted"/>
<evidence type="ECO:0000313" key="2">
    <source>
        <dbReference type="Proteomes" id="UP000886653"/>
    </source>
</evidence>
<keyword evidence="2" id="KW-1185">Reference proteome</keyword>
<name>A0A9P6T9B1_9BASI</name>
<dbReference type="EMBL" id="MU167306">
    <property type="protein sequence ID" value="KAG0143931.1"/>
    <property type="molecule type" value="Genomic_DNA"/>
</dbReference>
<dbReference type="AlphaFoldDB" id="A0A9P6T9B1"/>
<accession>A0A9P6T9B1</accession>
<evidence type="ECO:0000313" key="1">
    <source>
        <dbReference type="EMBL" id="KAG0143931.1"/>
    </source>
</evidence>
<dbReference type="Proteomes" id="UP000886653">
    <property type="component" value="Unassembled WGS sequence"/>
</dbReference>
<organism evidence="1 2">
    <name type="scientific">Cronartium quercuum f. sp. fusiforme G11</name>
    <dbReference type="NCBI Taxonomy" id="708437"/>
    <lineage>
        <taxon>Eukaryota</taxon>
        <taxon>Fungi</taxon>
        <taxon>Dikarya</taxon>
        <taxon>Basidiomycota</taxon>
        <taxon>Pucciniomycotina</taxon>
        <taxon>Pucciniomycetes</taxon>
        <taxon>Pucciniales</taxon>
        <taxon>Coleosporiaceae</taxon>
        <taxon>Cronartium</taxon>
    </lineage>
</organism>
<sequence>MKISSTGIHVIHPTEIELAIDRAPSDRQSTVFGVGSLSRPSDGRQRWSEYRLLAYQLKSTS</sequence>
<reference evidence="1" key="1">
    <citation type="submission" date="2013-11" db="EMBL/GenBank/DDBJ databases">
        <title>Genome sequence of the fusiform rust pathogen reveals effectors for host alternation and coevolution with pine.</title>
        <authorList>
            <consortium name="DOE Joint Genome Institute"/>
            <person name="Smith K."/>
            <person name="Pendleton A."/>
            <person name="Kubisiak T."/>
            <person name="Anderson C."/>
            <person name="Salamov A."/>
            <person name="Aerts A."/>
            <person name="Riley R."/>
            <person name="Clum A."/>
            <person name="Lindquist E."/>
            <person name="Ence D."/>
            <person name="Campbell M."/>
            <person name="Kronenberg Z."/>
            <person name="Feau N."/>
            <person name="Dhillon B."/>
            <person name="Hamelin R."/>
            <person name="Burleigh J."/>
            <person name="Smith J."/>
            <person name="Yandell M."/>
            <person name="Nelson C."/>
            <person name="Grigoriev I."/>
            <person name="Davis J."/>
        </authorList>
    </citation>
    <scope>NUCLEOTIDE SEQUENCE</scope>
    <source>
        <strain evidence="1">G11</strain>
    </source>
</reference>
<gene>
    <name evidence="1" type="ORF">CROQUDRAFT_95617</name>
</gene>